<dbReference type="PANTHER" id="PTHR48081">
    <property type="entry name" value="AB HYDROLASE SUPERFAMILY PROTEIN C4A8.06C"/>
    <property type="match status" value="1"/>
</dbReference>
<evidence type="ECO:0000256" key="1">
    <source>
        <dbReference type="ARBA" id="ARBA00010515"/>
    </source>
</evidence>
<dbReference type="Gene3D" id="3.40.50.1820">
    <property type="entry name" value="alpha/beta hydrolase"/>
    <property type="match status" value="1"/>
</dbReference>
<name>A0A6B0TU36_9RHOB</name>
<feature type="domain" description="Alpha/beta hydrolase fold-3" evidence="4">
    <location>
        <begin position="77"/>
        <end position="278"/>
    </location>
</feature>
<feature type="active site" evidence="3">
    <location>
        <position position="151"/>
    </location>
</feature>
<dbReference type="InterPro" id="IPR002168">
    <property type="entry name" value="Lipase_GDXG_HIS_AS"/>
</dbReference>
<evidence type="ECO:0000313" key="6">
    <source>
        <dbReference type="Proteomes" id="UP000436016"/>
    </source>
</evidence>
<evidence type="ECO:0000313" key="5">
    <source>
        <dbReference type="EMBL" id="MXU64473.1"/>
    </source>
</evidence>
<dbReference type="InterPro" id="IPR013094">
    <property type="entry name" value="AB_hydrolase_3"/>
</dbReference>
<keyword evidence="6" id="KW-1185">Reference proteome</keyword>
<protein>
    <submittedName>
        <fullName evidence="5">Alpha/beta hydrolase fold domain-containing protein</fullName>
    </submittedName>
</protein>
<dbReference type="SUPFAM" id="SSF53474">
    <property type="entry name" value="alpha/beta-Hydrolases"/>
    <property type="match status" value="1"/>
</dbReference>
<sequence length="320" mass="34810">MSFRLETLNLWLRFIQKPQLMRLRDPQRSRDLFERQARRYFRPPADMHAQEDALRHDGRQVPLLWVSAGRPDRRRVLLYFHGGAFVTGSPRTHAALAGALSVVSGMRVALPAYRLAPDHPAPAALDDAEVCYRALLDAGYAPADIAFAGDSAGGGLALALLHRLLARSLPVPAALLLLSPWTDLTGSGDSVRRNAFADPTLPSARLPDIAALYAAGRDLTDPDLSPLFGTYTGAPPVMVQVGKSEILLDDSVRLARQLRHAGVDVRLDIWRKAPHGWQLFCGWLPEADEAVAQLGAFLRDRVGAPASSRAEAPTARATGS</sequence>
<evidence type="ECO:0000259" key="4">
    <source>
        <dbReference type="Pfam" id="PF07859"/>
    </source>
</evidence>
<evidence type="ECO:0000256" key="2">
    <source>
        <dbReference type="ARBA" id="ARBA00022801"/>
    </source>
</evidence>
<keyword evidence="2 5" id="KW-0378">Hydrolase</keyword>
<comment type="caution">
    <text evidence="5">The sequence shown here is derived from an EMBL/GenBank/DDBJ whole genome shotgun (WGS) entry which is preliminary data.</text>
</comment>
<dbReference type="Proteomes" id="UP000436016">
    <property type="component" value="Unassembled WGS sequence"/>
</dbReference>
<dbReference type="InterPro" id="IPR029058">
    <property type="entry name" value="AB_hydrolase_fold"/>
</dbReference>
<proteinExistence type="inferred from homology"/>
<comment type="similarity">
    <text evidence="1">Belongs to the 'GDXG' lipolytic enzyme family.</text>
</comment>
<dbReference type="PROSITE" id="PS01174">
    <property type="entry name" value="LIPASE_GDXG_SER"/>
    <property type="match status" value="1"/>
</dbReference>
<dbReference type="EMBL" id="WUWG01000001">
    <property type="protein sequence ID" value="MXU64473.1"/>
    <property type="molecule type" value="Genomic_DNA"/>
</dbReference>
<dbReference type="AlphaFoldDB" id="A0A6B0TU36"/>
<dbReference type="RefSeq" id="WP_160851880.1">
    <property type="nucleotide sequence ID" value="NZ_WUWG01000001.1"/>
</dbReference>
<dbReference type="PROSITE" id="PS01173">
    <property type="entry name" value="LIPASE_GDXG_HIS"/>
    <property type="match status" value="1"/>
</dbReference>
<dbReference type="InterPro" id="IPR050300">
    <property type="entry name" value="GDXG_lipolytic_enzyme"/>
</dbReference>
<dbReference type="GO" id="GO:0004806">
    <property type="term" value="F:triacylglycerol lipase activity"/>
    <property type="evidence" value="ECO:0007669"/>
    <property type="project" value="TreeGrafter"/>
</dbReference>
<dbReference type="InterPro" id="IPR033140">
    <property type="entry name" value="Lipase_GDXG_put_SER_AS"/>
</dbReference>
<evidence type="ECO:0000256" key="3">
    <source>
        <dbReference type="PROSITE-ProRule" id="PRU10038"/>
    </source>
</evidence>
<gene>
    <name evidence="5" type="ORF">GSH16_03360</name>
</gene>
<accession>A0A6B0TU36</accession>
<dbReference type="PANTHER" id="PTHR48081:SF30">
    <property type="entry name" value="ACETYL-HYDROLASE LIPR-RELATED"/>
    <property type="match status" value="1"/>
</dbReference>
<reference evidence="5 6" key="1">
    <citation type="submission" date="2019-12" db="EMBL/GenBank/DDBJ databases">
        <title>Strain KN286 was isolated from seawater, which was collected from Caroline Seamount in the tropical western Pacific.</title>
        <authorList>
            <person name="Wang Q."/>
        </authorList>
    </citation>
    <scope>NUCLEOTIDE SEQUENCE [LARGE SCALE GENOMIC DNA]</scope>
    <source>
        <strain evidence="5 6">KN286</strain>
    </source>
</reference>
<dbReference type="Pfam" id="PF07859">
    <property type="entry name" value="Abhydrolase_3"/>
    <property type="match status" value="1"/>
</dbReference>
<organism evidence="5 6">
    <name type="scientific">Oceanomicrobium pacificus</name>
    <dbReference type="NCBI Taxonomy" id="2692916"/>
    <lineage>
        <taxon>Bacteria</taxon>
        <taxon>Pseudomonadati</taxon>
        <taxon>Pseudomonadota</taxon>
        <taxon>Alphaproteobacteria</taxon>
        <taxon>Rhodobacterales</taxon>
        <taxon>Paracoccaceae</taxon>
        <taxon>Oceanomicrobium</taxon>
    </lineage>
</organism>